<dbReference type="Proteomes" id="UP001457282">
    <property type="component" value="Unassembled WGS sequence"/>
</dbReference>
<dbReference type="GO" id="GO:0004825">
    <property type="term" value="F:methionine-tRNA ligase activity"/>
    <property type="evidence" value="ECO:0007669"/>
    <property type="project" value="InterPro"/>
</dbReference>
<keyword evidence="4" id="KW-0648">Protein biosynthesis</keyword>
<dbReference type="Gene3D" id="3.40.50.620">
    <property type="entry name" value="HUPs"/>
    <property type="match status" value="1"/>
</dbReference>
<proteinExistence type="predicted"/>
<evidence type="ECO:0000256" key="5">
    <source>
        <dbReference type="ARBA" id="ARBA00023146"/>
    </source>
</evidence>
<evidence type="ECO:0000313" key="7">
    <source>
        <dbReference type="EMBL" id="KAK9911616.1"/>
    </source>
</evidence>
<dbReference type="PANTHER" id="PTHR45765">
    <property type="entry name" value="METHIONINE--TRNA LIGASE"/>
    <property type="match status" value="1"/>
</dbReference>
<keyword evidence="3" id="KW-0067">ATP-binding</keyword>
<feature type="domain" description="Methionyl/Leucyl tRNA synthetase" evidence="6">
    <location>
        <begin position="6"/>
        <end position="85"/>
    </location>
</feature>
<dbReference type="InterPro" id="IPR015413">
    <property type="entry name" value="Methionyl/Leucyl_tRNA_Synth"/>
</dbReference>
<dbReference type="GO" id="GO:0005829">
    <property type="term" value="C:cytosol"/>
    <property type="evidence" value="ECO:0007669"/>
    <property type="project" value="TreeGrafter"/>
</dbReference>
<protein>
    <recommendedName>
        <fullName evidence="6">Methionyl/Leucyl tRNA synthetase domain-containing protein</fullName>
    </recommendedName>
</protein>
<dbReference type="SUPFAM" id="SSF52374">
    <property type="entry name" value="Nucleotidylyl transferase"/>
    <property type="match status" value="1"/>
</dbReference>
<dbReference type="InterPro" id="IPR023458">
    <property type="entry name" value="Met-tRNA_ligase_1"/>
</dbReference>
<dbReference type="GO" id="GO:0005524">
    <property type="term" value="F:ATP binding"/>
    <property type="evidence" value="ECO:0007669"/>
    <property type="project" value="UniProtKB-KW"/>
</dbReference>
<reference evidence="7 8" key="1">
    <citation type="journal article" date="2023" name="G3 (Bethesda)">
        <title>A chromosome-length genome assembly and annotation of blackberry (Rubus argutus, cv. 'Hillquist').</title>
        <authorList>
            <person name="Bruna T."/>
            <person name="Aryal R."/>
            <person name="Dudchenko O."/>
            <person name="Sargent D.J."/>
            <person name="Mead D."/>
            <person name="Buti M."/>
            <person name="Cavallini A."/>
            <person name="Hytonen T."/>
            <person name="Andres J."/>
            <person name="Pham M."/>
            <person name="Weisz D."/>
            <person name="Mascagni F."/>
            <person name="Usai G."/>
            <person name="Natali L."/>
            <person name="Bassil N."/>
            <person name="Fernandez G.E."/>
            <person name="Lomsadze A."/>
            <person name="Armour M."/>
            <person name="Olukolu B."/>
            <person name="Poorten T."/>
            <person name="Britton C."/>
            <person name="Davik J."/>
            <person name="Ashrafi H."/>
            <person name="Aiden E.L."/>
            <person name="Borodovsky M."/>
            <person name="Worthington M."/>
        </authorList>
    </citation>
    <scope>NUCLEOTIDE SEQUENCE [LARGE SCALE GENOMIC DNA]</scope>
    <source>
        <strain evidence="7">PI 553951</strain>
    </source>
</reference>
<name>A0AAW1VX69_RUBAR</name>
<dbReference type="Pfam" id="PF09334">
    <property type="entry name" value="tRNA-synt_1g"/>
    <property type="match status" value="1"/>
</dbReference>
<evidence type="ECO:0000256" key="2">
    <source>
        <dbReference type="ARBA" id="ARBA00022741"/>
    </source>
</evidence>
<evidence type="ECO:0000259" key="6">
    <source>
        <dbReference type="Pfam" id="PF09334"/>
    </source>
</evidence>
<evidence type="ECO:0000313" key="8">
    <source>
        <dbReference type="Proteomes" id="UP001457282"/>
    </source>
</evidence>
<keyword evidence="1" id="KW-0436">Ligase</keyword>
<keyword evidence="8" id="KW-1185">Reference proteome</keyword>
<evidence type="ECO:0000256" key="3">
    <source>
        <dbReference type="ARBA" id="ARBA00022840"/>
    </source>
</evidence>
<evidence type="ECO:0000256" key="4">
    <source>
        <dbReference type="ARBA" id="ARBA00022917"/>
    </source>
</evidence>
<comment type="caution">
    <text evidence="7">The sequence shown here is derived from an EMBL/GenBank/DDBJ whole genome shotgun (WGS) entry which is preliminary data.</text>
</comment>
<dbReference type="GO" id="GO:0006431">
    <property type="term" value="P:methionyl-tRNA aminoacylation"/>
    <property type="evidence" value="ECO:0007669"/>
    <property type="project" value="TreeGrafter"/>
</dbReference>
<gene>
    <name evidence="7" type="ORF">M0R45_035512</name>
</gene>
<dbReference type="GO" id="GO:0017101">
    <property type="term" value="C:aminoacyl-tRNA synthetase multienzyme complex"/>
    <property type="evidence" value="ECO:0007669"/>
    <property type="project" value="TreeGrafter"/>
</dbReference>
<keyword evidence="2" id="KW-0547">Nucleotide-binding</keyword>
<accession>A0AAW1VX69</accession>
<dbReference type="InterPro" id="IPR014729">
    <property type="entry name" value="Rossmann-like_a/b/a_fold"/>
</dbReference>
<organism evidence="7 8">
    <name type="scientific">Rubus argutus</name>
    <name type="common">Southern blackberry</name>
    <dbReference type="NCBI Taxonomy" id="59490"/>
    <lineage>
        <taxon>Eukaryota</taxon>
        <taxon>Viridiplantae</taxon>
        <taxon>Streptophyta</taxon>
        <taxon>Embryophyta</taxon>
        <taxon>Tracheophyta</taxon>
        <taxon>Spermatophyta</taxon>
        <taxon>Magnoliopsida</taxon>
        <taxon>eudicotyledons</taxon>
        <taxon>Gunneridae</taxon>
        <taxon>Pentapetalae</taxon>
        <taxon>rosids</taxon>
        <taxon>fabids</taxon>
        <taxon>Rosales</taxon>
        <taxon>Rosaceae</taxon>
        <taxon>Rosoideae</taxon>
        <taxon>Rosoideae incertae sedis</taxon>
        <taxon>Rubus</taxon>
    </lineage>
</organism>
<dbReference type="AlphaFoldDB" id="A0AAW1VX69"/>
<keyword evidence="5" id="KW-0030">Aminoacyl-tRNA synthetase</keyword>
<evidence type="ECO:0000256" key="1">
    <source>
        <dbReference type="ARBA" id="ARBA00022598"/>
    </source>
</evidence>
<dbReference type="EMBL" id="JBEDUW010000007">
    <property type="protein sequence ID" value="KAK9911616.1"/>
    <property type="molecule type" value="Genomic_DNA"/>
</dbReference>
<dbReference type="PANTHER" id="PTHR45765:SF1">
    <property type="entry name" value="METHIONINE--TRNA LIGASE, CYTOPLASMIC"/>
    <property type="match status" value="1"/>
</dbReference>
<sequence length="89" mass="10684">MSVEGSKNQNVIQVTKAWVGEQLKQKCITRDLTWGVPIPHDNFRDKVFYIWFDAPIGYVLITKYYTPDWEKWWKNPRDVELHVLVYGQR</sequence>